<dbReference type="InterPro" id="IPR013976">
    <property type="entry name" value="HDOD"/>
</dbReference>
<dbReference type="PANTHER" id="PTHR33525:SF3">
    <property type="entry name" value="RIBONUCLEASE Y"/>
    <property type="match status" value="1"/>
</dbReference>
<gene>
    <name evidence="2" type="ORF">PITCH_A1290018</name>
</gene>
<dbReference type="Gene3D" id="1.10.3210.10">
    <property type="entry name" value="Hypothetical protein af1432"/>
    <property type="match status" value="1"/>
</dbReference>
<dbReference type="PANTHER" id="PTHR33525">
    <property type="match status" value="1"/>
</dbReference>
<dbReference type="InterPro" id="IPR052340">
    <property type="entry name" value="RNase_Y/CdgJ"/>
</dbReference>
<reference evidence="2" key="1">
    <citation type="submission" date="2018-01" db="EMBL/GenBank/DDBJ databases">
        <authorList>
            <person name="Regsiter A."/>
            <person name="William W."/>
        </authorList>
    </citation>
    <scope>NUCLEOTIDE SEQUENCE</scope>
    <source>
        <strain evidence="2">TRIP AH-1</strain>
    </source>
</reference>
<organism evidence="2">
    <name type="scientific">uncultured Desulfobacterium sp</name>
    <dbReference type="NCBI Taxonomy" id="201089"/>
    <lineage>
        <taxon>Bacteria</taxon>
        <taxon>Pseudomonadati</taxon>
        <taxon>Thermodesulfobacteriota</taxon>
        <taxon>Desulfobacteria</taxon>
        <taxon>Desulfobacterales</taxon>
        <taxon>Desulfobacteriaceae</taxon>
        <taxon>Desulfobacterium</taxon>
        <taxon>environmental samples</taxon>
    </lineage>
</organism>
<dbReference type="PROSITE" id="PS51833">
    <property type="entry name" value="HDOD"/>
    <property type="match status" value="1"/>
</dbReference>
<evidence type="ECO:0000313" key="2">
    <source>
        <dbReference type="EMBL" id="SPD72341.1"/>
    </source>
</evidence>
<feature type="domain" description="HDOD" evidence="1">
    <location>
        <begin position="82"/>
        <end position="278"/>
    </location>
</feature>
<protein>
    <submittedName>
        <fullName evidence="2">Putative signal transduction protein</fullName>
    </submittedName>
</protein>
<sequence length="356" mass="39245">MKISCTSCLRSFNIPDERLPMGKKVSFPCPKCREKIVLDLRIVPLDEASDWAEQAEQTHPENKTTLDSQALKEKILRRLGDLPAMPQVVLKARQIMADPNSGVKDVVKILETDQAITTKILKVANSAYYGMSGKISSINHASSLLGYNVIGELITLASSSGLLDRVLNGYGLGSGDLWKHSMSVAIGSKLIAKRKNPKLEETSFSAGLIHDAGKLVLDKYVLERKEEFDEFMEHGCETFMSAEQHIFGFNHAEFGYDVCKHWKIPDDISIAIKFHHTPSKSDGNELAFFIYTADAIVNMASAMAKMGGMGATVETMMYMIDEKALKFLGINEVDIQTIMTDIKDSVANMSVELGAG</sequence>
<name>A0A445MSI6_9BACT</name>
<dbReference type="EMBL" id="OJIN01000034">
    <property type="protein sequence ID" value="SPD72341.1"/>
    <property type="molecule type" value="Genomic_DNA"/>
</dbReference>
<proteinExistence type="predicted"/>
<dbReference type="Pfam" id="PF08668">
    <property type="entry name" value="HDOD"/>
    <property type="match status" value="1"/>
</dbReference>
<dbReference type="SUPFAM" id="SSF109604">
    <property type="entry name" value="HD-domain/PDEase-like"/>
    <property type="match status" value="1"/>
</dbReference>
<accession>A0A445MSI6</accession>
<dbReference type="AlphaFoldDB" id="A0A445MSI6"/>
<evidence type="ECO:0000259" key="1">
    <source>
        <dbReference type="PROSITE" id="PS51833"/>
    </source>
</evidence>